<feature type="compositionally biased region" description="Polar residues" evidence="1">
    <location>
        <begin position="69"/>
        <end position="89"/>
    </location>
</feature>
<feature type="region of interest" description="Disordered" evidence="1">
    <location>
        <begin position="116"/>
        <end position="147"/>
    </location>
</feature>
<dbReference type="STRING" id="98403.A0A151GH38"/>
<dbReference type="AlphaFoldDB" id="A0A151GH38"/>
<reference evidence="2 3" key="1">
    <citation type="journal article" date="2016" name="Sci. Rep.">
        <title>Insights into Adaptations to a Near-Obligate Nematode Endoparasitic Lifestyle from the Finished Genome of Drechmeria coniospora.</title>
        <authorList>
            <person name="Zhang L."/>
            <person name="Zhou Z."/>
            <person name="Guo Q."/>
            <person name="Fokkens L."/>
            <person name="Miskei M."/>
            <person name="Pocsi I."/>
            <person name="Zhang W."/>
            <person name="Chen M."/>
            <person name="Wang L."/>
            <person name="Sun Y."/>
            <person name="Donzelli B.G."/>
            <person name="Gibson D.M."/>
            <person name="Nelson D.R."/>
            <person name="Luo J.G."/>
            <person name="Rep M."/>
            <person name="Liu H."/>
            <person name="Yang S."/>
            <person name="Wang J."/>
            <person name="Krasnoff S.B."/>
            <person name="Xu Y."/>
            <person name="Molnar I."/>
            <person name="Lin M."/>
        </authorList>
    </citation>
    <scope>NUCLEOTIDE SEQUENCE [LARGE SCALE GENOMIC DNA]</scope>
    <source>
        <strain evidence="2 3">ARSEF 6962</strain>
    </source>
</reference>
<feature type="compositionally biased region" description="Polar residues" evidence="1">
    <location>
        <begin position="199"/>
        <end position="209"/>
    </location>
</feature>
<comment type="caution">
    <text evidence="2">The sequence shown here is derived from an EMBL/GenBank/DDBJ whole genome shotgun (WGS) entry which is preliminary data.</text>
</comment>
<feature type="region of interest" description="Disordered" evidence="1">
    <location>
        <begin position="189"/>
        <end position="209"/>
    </location>
</feature>
<protein>
    <recommendedName>
        <fullName evidence="4">FAR1 domain-containing protein</fullName>
    </recommendedName>
</protein>
<evidence type="ECO:0000256" key="1">
    <source>
        <dbReference type="SAM" id="MobiDB-lite"/>
    </source>
</evidence>
<evidence type="ECO:0000313" key="3">
    <source>
        <dbReference type="Proteomes" id="UP000076580"/>
    </source>
</evidence>
<dbReference type="EMBL" id="LAYC01000002">
    <property type="protein sequence ID" value="KYK56418.1"/>
    <property type="molecule type" value="Genomic_DNA"/>
</dbReference>
<feature type="compositionally biased region" description="Low complexity" evidence="1">
    <location>
        <begin position="340"/>
        <end position="362"/>
    </location>
</feature>
<dbReference type="InParanoid" id="A0A151GH38"/>
<dbReference type="OrthoDB" id="4903265at2759"/>
<evidence type="ECO:0000313" key="2">
    <source>
        <dbReference type="EMBL" id="KYK56418.1"/>
    </source>
</evidence>
<name>A0A151GH38_DRECN</name>
<feature type="compositionally biased region" description="Basic and acidic residues" evidence="1">
    <location>
        <begin position="120"/>
        <end position="131"/>
    </location>
</feature>
<gene>
    <name evidence="2" type="ORF">DCS_03418</name>
</gene>
<organism evidence="2 3">
    <name type="scientific">Drechmeria coniospora</name>
    <name type="common">Nematophagous fungus</name>
    <name type="synonym">Meria coniospora</name>
    <dbReference type="NCBI Taxonomy" id="98403"/>
    <lineage>
        <taxon>Eukaryota</taxon>
        <taxon>Fungi</taxon>
        <taxon>Dikarya</taxon>
        <taxon>Ascomycota</taxon>
        <taxon>Pezizomycotina</taxon>
        <taxon>Sordariomycetes</taxon>
        <taxon>Hypocreomycetidae</taxon>
        <taxon>Hypocreales</taxon>
        <taxon>Ophiocordycipitaceae</taxon>
        <taxon>Drechmeria</taxon>
    </lineage>
</organism>
<dbReference type="PANTHER" id="PTHR47718:SF3">
    <property type="entry name" value="PROTEIN FAR1-RELATED SEQUENCE 5-LIKE"/>
    <property type="match status" value="1"/>
</dbReference>
<proteinExistence type="predicted"/>
<sequence length="362" mass="40790">MEALLQSLAGESSSCMTTSLLQLLQQNHQRRQQEQQREQQTRQQTNLDGQQNPLLQQLAQAVQGEAMQRQPSTQAASAPDGSSTEQQQAAMASLVRNLNANPSLAAPLLQILEEAQDAQRQADRDARRRQDALGPRQIPNPPESIEYPTMSALLDGLNAFYRDHGAAVVKKSASNYRVFNGKKQPSYYSVHCDRGPKRPSSSKGARRASSTKLDCPFRIVAAATAKHNFSWKYRVVVAEHNHGPSEGPAAHAMHRRRTPAQKELMAKLSHYDALKARDAAEIVRTAAGGSAFFTAKDVYNDRQRARKDAGISKNRKQQQRRRVEEEQQQQQQQQHRHEGQQQPTARQQEQQEQQPQREQQED</sequence>
<accession>A0A151GH38</accession>
<keyword evidence="3" id="KW-1185">Reference proteome</keyword>
<feature type="compositionally biased region" description="Basic and acidic residues" evidence="1">
    <location>
        <begin position="31"/>
        <end position="40"/>
    </location>
</feature>
<feature type="region of interest" description="Disordered" evidence="1">
    <location>
        <begin position="26"/>
        <end position="89"/>
    </location>
</feature>
<evidence type="ECO:0008006" key="4">
    <source>
        <dbReference type="Google" id="ProtNLM"/>
    </source>
</evidence>
<dbReference type="RefSeq" id="XP_040655770.1">
    <property type="nucleotide sequence ID" value="XM_040800737.1"/>
</dbReference>
<dbReference type="GeneID" id="63716061"/>
<feature type="region of interest" description="Disordered" evidence="1">
    <location>
        <begin position="304"/>
        <end position="362"/>
    </location>
</feature>
<feature type="compositionally biased region" description="Low complexity" evidence="1">
    <location>
        <begin position="41"/>
        <end position="66"/>
    </location>
</feature>
<dbReference type="PANTHER" id="PTHR47718">
    <property type="entry name" value="OS01G0519700 PROTEIN"/>
    <property type="match status" value="1"/>
</dbReference>
<dbReference type="Proteomes" id="UP000076580">
    <property type="component" value="Chromosome 02"/>
</dbReference>